<organism evidence="3 4">
    <name type="scientific">Chrysodeixis includens</name>
    <name type="common">Soybean looper</name>
    <name type="synonym">Pseudoplusia includens</name>
    <dbReference type="NCBI Taxonomy" id="689277"/>
    <lineage>
        <taxon>Eukaryota</taxon>
        <taxon>Metazoa</taxon>
        <taxon>Ecdysozoa</taxon>
        <taxon>Arthropoda</taxon>
        <taxon>Hexapoda</taxon>
        <taxon>Insecta</taxon>
        <taxon>Pterygota</taxon>
        <taxon>Neoptera</taxon>
        <taxon>Endopterygota</taxon>
        <taxon>Lepidoptera</taxon>
        <taxon>Glossata</taxon>
        <taxon>Ditrysia</taxon>
        <taxon>Noctuoidea</taxon>
        <taxon>Noctuidae</taxon>
        <taxon>Plusiinae</taxon>
        <taxon>Chrysodeixis</taxon>
    </lineage>
</organism>
<feature type="region of interest" description="Disordered" evidence="1">
    <location>
        <begin position="1"/>
        <end position="140"/>
    </location>
</feature>
<feature type="compositionally biased region" description="Basic and acidic residues" evidence="1">
    <location>
        <begin position="119"/>
        <end position="131"/>
    </location>
</feature>
<name>A0A9N8KZ57_CHRIL</name>
<feature type="compositionally biased region" description="Low complexity" evidence="1">
    <location>
        <begin position="363"/>
        <end position="379"/>
    </location>
</feature>
<evidence type="ECO:0000313" key="4">
    <source>
        <dbReference type="Proteomes" id="UP001154114"/>
    </source>
</evidence>
<reference evidence="3" key="1">
    <citation type="submission" date="2021-12" db="EMBL/GenBank/DDBJ databases">
        <authorList>
            <person name="King R."/>
        </authorList>
    </citation>
    <scope>NUCLEOTIDE SEQUENCE</scope>
</reference>
<dbReference type="Proteomes" id="UP001154114">
    <property type="component" value="Chromosome 3"/>
</dbReference>
<protein>
    <submittedName>
        <fullName evidence="3">Uncharacterized protein</fullName>
    </submittedName>
</protein>
<feature type="compositionally biased region" description="Gly residues" evidence="1">
    <location>
        <begin position="58"/>
        <end position="70"/>
    </location>
</feature>
<accession>A0A9N8KZ57</accession>
<evidence type="ECO:0000256" key="1">
    <source>
        <dbReference type="SAM" id="MobiDB-lite"/>
    </source>
</evidence>
<keyword evidence="2" id="KW-0812">Transmembrane</keyword>
<keyword evidence="2" id="KW-1133">Transmembrane helix</keyword>
<dbReference type="EMBL" id="LR824006">
    <property type="protein sequence ID" value="CAD0195496.1"/>
    <property type="molecule type" value="Genomic_DNA"/>
</dbReference>
<evidence type="ECO:0000313" key="3">
    <source>
        <dbReference type="EMBL" id="CAD0195496.1"/>
    </source>
</evidence>
<evidence type="ECO:0000256" key="2">
    <source>
        <dbReference type="SAM" id="Phobius"/>
    </source>
</evidence>
<feature type="compositionally biased region" description="Gly residues" evidence="1">
    <location>
        <begin position="34"/>
        <end position="44"/>
    </location>
</feature>
<feature type="compositionally biased region" description="Gly residues" evidence="1">
    <location>
        <begin position="9"/>
        <end position="18"/>
    </location>
</feature>
<keyword evidence="4" id="KW-1185">Reference proteome</keyword>
<feature type="region of interest" description="Disordered" evidence="1">
    <location>
        <begin position="350"/>
        <end position="379"/>
    </location>
</feature>
<feature type="compositionally biased region" description="Pro residues" evidence="1">
    <location>
        <begin position="77"/>
        <end position="88"/>
    </location>
</feature>
<sequence length="392" mass="42181">MDGPPNRGFLGGGRGGPIGPYMRRGRGGFDMRGRGGPGMRGRGGPPRVLPYIRPGVRGFRGGPMRGGGGDRGGRSFPPGPQGPGPHPVPTIESRGAPPQRGAFNNRGGPGAMRGRGGRGRGDFGQRGDRGGGRGGMPMRGNNSIFEMKSYLKFTNISEIHLIDVVVVEAMECLQMVLLEECTQVQVQLETDHRHLMLLRLHLLRNHNLNLHSSEAVALNTIMLEDHQRGQDLMVVPVVVEGCLPVVINKLPLNTMHLSKLMAMDHLTLDINPMNLLQEIPMLSHRITHPARIKAIAILHLLPLKLAQVTILATMVVLGMAILQAAKEVTKMKDTAAAVLAARVTRAMAARSRLTGEPLPPTTRTPSPHTTHTSSHSPSITITMVSTGNIELA</sequence>
<proteinExistence type="predicted"/>
<feature type="transmembrane region" description="Helical" evidence="2">
    <location>
        <begin position="305"/>
        <end position="322"/>
    </location>
</feature>
<gene>
    <name evidence="3" type="ORF">CINC_LOCUS9448</name>
</gene>
<keyword evidence="2" id="KW-0472">Membrane</keyword>
<dbReference type="AlphaFoldDB" id="A0A9N8KZ57"/>